<protein>
    <submittedName>
        <fullName evidence="1">Uncharacterized protein</fullName>
    </submittedName>
</protein>
<proteinExistence type="predicted"/>
<dbReference type="EMBL" id="SHMP01000008">
    <property type="protein sequence ID" value="RZV06396.1"/>
    <property type="molecule type" value="Genomic_DNA"/>
</dbReference>
<name>A0A482Y894_9EURY</name>
<sequence>MLVVSMSTLRKLDSDWHGHRNSPKGGGKYHIYIGNTPCDTGQFY</sequence>
<dbReference type="AlphaFoldDB" id="A0A482Y894"/>
<dbReference type="Proteomes" id="UP000291097">
    <property type="component" value="Unassembled WGS sequence"/>
</dbReference>
<gene>
    <name evidence="1" type="ORF">BDK88_3948</name>
</gene>
<comment type="caution">
    <text evidence="1">The sequence shown here is derived from an EMBL/GenBank/DDBJ whole genome shotgun (WGS) entry which is preliminary data.</text>
</comment>
<accession>A0A482Y894</accession>
<evidence type="ECO:0000313" key="2">
    <source>
        <dbReference type="Proteomes" id="UP000291097"/>
    </source>
</evidence>
<organism evidence="1 2">
    <name type="scientific">Natrinema hispanicum</name>
    <dbReference type="NCBI Taxonomy" id="392421"/>
    <lineage>
        <taxon>Archaea</taxon>
        <taxon>Methanobacteriati</taxon>
        <taxon>Methanobacteriota</taxon>
        <taxon>Stenosarchaea group</taxon>
        <taxon>Halobacteria</taxon>
        <taxon>Halobacteriales</taxon>
        <taxon>Natrialbaceae</taxon>
        <taxon>Natrinema</taxon>
    </lineage>
</organism>
<reference evidence="1 2" key="1">
    <citation type="submission" date="2019-02" db="EMBL/GenBank/DDBJ databases">
        <title>Genomic Encyclopedia of Archaeal and Bacterial Type Strains, Phase II (KMG-II): from individual species to whole genera.</title>
        <authorList>
            <person name="Goeker M."/>
        </authorList>
    </citation>
    <scope>NUCLEOTIDE SEQUENCE [LARGE SCALE GENOMIC DNA]</scope>
    <source>
        <strain evidence="1 2">DSM 18328</strain>
    </source>
</reference>
<evidence type="ECO:0000313" key="1">
    <source>
        <dbReference type="EMBL" id="RZV06396.1"/>
    </source>
</evidence>